<evidence type="ECO:0000313" key="1">
    <source>
        <dbReference type="EMBL" id="KKK54320.1"/>
    </source>
</evidence>
<comment type="caution">
    <text evidence="1">The sequence shown here is derived from an EMBL/GenBank/DDBJ whole genome shotgun (WGS) entry which is preliminary data.</text>
</comment>
<accession>A0A0F8X0H8</accession>
<sequence>MADDVTIDNSAMLKFFGQLEAGIAGAPGPIDTFFKLFAVEYLVFVQRRYDRFSRGAGDWAPLAASTIKKRRRGKGGRSRAAIQALRGRGGAAKGGVAILKDTGTLRAALVQGGPGNVIRRITNGIEIGIEGGSAAEPPLTLGALAQIHNEGLGDNPKRVILPTDLPRSLERRIEVLITQALFELGRQAER</sequence>
<dbReference type="AlphaFoldDB" id="A0A0F8X0H8"/>
<organism evidence="1">
    <name type="scientific">marine sediment metagenome</name>
    <dbReference type="NCBI Taxonomy" id="412755"/>
    <lineage>
        <taxon>unclassified sequences</taxon>
        <taxon>metagenomes</taxon>
        <taxon>ecological metagenomes</taxon>
    </lineage>
</organism>
<dbReference type="EMBL" id="LAZR01066053">
    <property type="protein sequence ID" value="KKK54320.1"/>
    <property type="molecule type" value="Genomic_DNA"/>
</dbReference>
<protein>
    <recommendedName>
        <fullName evidence="2">Phage virion morphogenesis protein</fullName>
    </recommendedName>
</protein>
<gene>
    <name evidence="1" type="ORF">LCGC14_3085930</name>
</gene>
<reference evidence="1" key="1">
    <citation type="journal article" date="2015" name="Nature">
        <title>Complex archaea that bridge the gap between prokaryotes and eukaryotes.</title>
        <authorList>
            <person name="Spang A."/>
            <person name="Saw J.H."/>
            <person name="Jorgensen S.L."/>
            <person name="Zaremba-Niedzwiedzka K."/>
            <person name="Martijn J."/>
            <person name="Lind A.E."/>
            <person name="van Eijk R."/>
            <person name="Schleper C."/>
            <person name="Guy L."/>
            <person name="Ettema T.J."/>
        </authorList>
    </citation>
    <scope>NUCLEOTIDE SEQUENCE</scope>
</reference>
<name>A0A0F8X0H8_9ZZZZ</name>
<evidence type="ECO:0008006" key="2">
    <source>
        <dbReference type="Google" id="ProtNLM"/>
    </source>
</evidence>
<proteinExistence type="predicted"/>